<name>A0ABS7CXT1_9BACT</name>
<proteinExistence type="predicted"/>
<dbReference type="Proteomes" id="UP000813018">
    <property type="component" value="Unassembled WGS sequence"/>
</dbReference>
<reference evidence="1 2" key="1">
    <citation type="journal article" date="2016" name="Int. J. Syst. Evol. Microbiol.">
        <title>Pontibacter aydingkolensis sp. nov., isolated from soil of a salt lake.</title>
        <authorList>
            <person name="Osman G."/>
            <person name="Zhang T."/>
            <person name="Lou K."/>
            <person name="Gao Y."/>
            <person name="Chang W."/>
            <person name="Lin Q."/>
            <person name="Yang H.M."/>
            <person name="Huo X.D."/>
            <person name="Wang N."/>
        </authorList>
    </citation>
    <scope>NUCLEOTIDE SEQUENCE [LARGE SCALE GENOMIC DNA]</scope>
    <source>
        <strain evidence="1 2">KACC 19255</strain>
    </source>
</reference>
<organism evidence="1 2">
    <name type="scientific">Pontibacter aydingkolensis</name>
    <dbReference type="NCBI Taxonomy" id="1911536"/>
    <lineage>
        <taxon>Bacteria</taxon>
        <taxon>Pseudomonadati</taxon>
        <taxon>Bacteroidota</taxon>
        <taxon>Cytophagia</taxon>
        <taxon>Cytophagales</taxon>
        <taxon>Hymenobacteraceae</taxon>
        <taxon>Pontibacter</taxon>
    </lineage>
</organism>
<keyword evidence="2" id="KW-1185">Reference proteome</keyword>
<evidence type="ECO:0000313" key="1">
    <source>
        <dbReference type="EMBL" id="MBW7468678.1"/>
    </source>
</evidence>
<dbReference type="RefSeq" id="WP_219878549.1">
    <property type="nucleotide sequence ID" value="NZ_JAHYXK010000017.1"/>
</dbReference>
<comment type="caution">
    <text evidence="1">The sequence shown here is derived from an EMBL/GenBank/DDBJ whole genome shotgun (WGS) entry which is preliminary data.</text>
</comment>
<sequence length="156" mass="18083">MRKLELKVAWKKDFATMRYSPGKKLIWTEWRGAISSEQLREAIIYECEFILANRVELMLSDYTMMIPPALEDQVWVANHTTELLQHSSLRLVANLMAQDIFQQITIHTIYAFTSDVLLPCESRDFVTKEEALEWLFLGDNSSNKQADNSSTSHIKP</sequence>
<evidence type="ECO:0008006" key="3">
    <source>
        <dbReference type="Google" id="ProtNLM"/>
    </source>
</evidence>
<dbReference type="EMBL" id="JAHYXK010000017">
    <property type="protein sequence ID" value="MBW7468678.1"/>
    <property type="molecule type" value="Genomic_DNA"/>
</dbReference>
<accession>A0ABS7CXT1</accession>
<protein>
    <recommendedName>
        <fullName evidence="3">SpoIIAA-like</fullName>
    </recommendedName>
</protein>
<evidence type="ECO:0000313" key="2">
    <source>
        <dbReference type="Proteomes" id="UP000813018"/>
    </source>
</evidence>
<gene>
    <name evidence="1" type="ORF">K0O23_16495</name>
</gene>